<dbReference type="KEGG" id="chyd:H4K34_03185"/>
<gene>
    <name evidence="2" type="ORF">H4K34_03185</name>
</gene>
<evidence type="ECO:0000259" key="1">
    <source>
        <dbReference type="Pfam" id="PF07883"/>
    </source>
</evidence>
<sequence>MEKAINLEEKFKGIHEFWSPHIAAELNGQEVKLAKLKGEFVRHQHEQEDEMFLVMEGELIMEFDDRQELIKAGEFIVIPKGIYHKPIAKEEVKVLLFEPASTLNTGDVENERTRYNLNRI</sequence>
<dbReference type="InterPro" id="IPR014710">
    <property type="entry name" value="RmlC-like_jellyroll"/>
</dbReference>
<dbReference type="InterPro" id="IPR013096">
    <property type="entry name" value="Cupin_2"/>
</dbReference>
<dbReference type="RefSeq" id="WP_210759387.1">
    <property type="nucleotide sequence ID" value="NZ_CP060139.1"/>
</dbReference>
<protein>
    <submittedName>
        <fullName evidence="2">Cupin domain-containing protein</fullName>
    </submittedName>
</protein>
<feature type="domain" description="Cupin type-2" evidence="1">
    <location>
        <begin position="39"/>
        <end position="95"/>
    </location>
</feature>
<dbReference type="PANTHER" id="PTHR36114">
    <property type="entry name" value="16.7 KDA PROTEIN IN WHIE LOCUS"/>
    <property type="match status" value="1"/>
</dbReference>
<evidence type="ECO:0000313" key="3">
    <source>
        <dbReference type="Proteomes" id="UP000516305"/>
    </source>
</evidence>
<name>A0A7H0VGL2_9FLAO</name>
<dbReference type="CDD" id="cd02226">
    <property type="entry name" value="cupin_YdbB-like"/>
    <property type="match status" value="1"/>
</dbReference>
<dbReference type="InterPro" id="IPR052044">
    <property type="entry name" value="PKS_Associated_Protein"/>
</dbReference>
<reference evidence="2 3" key="1">
    <citation type="submission" date="2020-08" db="EMBL/GenBank/DDBJ databases">
        <title>Croceimicrobium hydrocarbonivorans gen. nov., sp. nov., a novel marine bacterium isolated from a bacterial consortium that degrades polyethylene terephthalate.</title>
        <authorList>
            <person name="Liu R."/>
        </authorList>
    </citation>
    <scope>NUCLEOTIDE SEQUENCE [LARGE SCALE GENOMIC DNA]</scope>
    <source>
        <strain evidence="2 3">A20-9</strain>
    </source>
</reference>
<dbReference type="PANTHER" id="PTHR36114:SF1">
    <property type="entry name" value="16.7 KDA PROTEIN IN WHIE LOCUS"/>
    <property type="match status" value="1"/>
</dbReference>
<dbReference type="SUPFAM" id="SSF51182">
    <property type="entry name" value="RmlC-like cupins"/>
    <property type="match status" value="1"/>
</dbReference>
<keyword evidence="3" id="KW-1185">Reference proteome</keyword>
<dbReference type="Gene3D" id="2.60.120.10">
    <property type="entry name" value="Jelly Rolls"/>
    <property type="match status" value="1"/>
</dbReference>
<organism evidence="2 3">
    <name type="scientific">Croceimicrobium hydrocarbonivorans</name>
    <dbReference type="NCBI Taxonomy" id="2761580"/>
    <lineage>
        <taxon>Bacteria</taxon>
        <taxon>Pseudomonadati</taxon>
        <taxon>Bacteroidota</taxon>
        <taxon>Flavobacteriia</taxon>
        <taxon>Flavobacteriales</taxon>
        <taxon>Owenweeksiaceae</taxon>
        <taxon>Croceimicrobium</taxon>
    </lineage>
</organism>
<dbReference type="InterPro" id="IPR011051">
    <property type="entry name" value="RmlC_Cupin_sf"/>
</dbReference>
<dbReference type="Pfam" id="PF07883">
    <property type="entry name" value="Cupin_2"/>
    <property type="match status" value="1"/>
</dbReference>
<dbReference type="AlphaFoldDB" id="A0A7H0VGL2"/>
<dbReference type="Proteomes" id="UP000516305">
    <property type="component" value="Chromosome"/>
</dbReference>
<dbReference type="EMBL" id="CP060139">
    <property type="protein sequence ID" value="QNR24860.1"/>
    <property type="molecule type" value="Genomic_DNA"/>
</dbReference>
<evidence type="ECO:0000313" key="2">
    <source>
        <dbReference type="EMBL" id="QNR24860.1"/>
    </source>
</evidence>
<accession>A0A7H0VGL2</accession>
<proteinExistence type="predicted"/>